<gene>
    <name evidence="3" type="ORF">AA14337_2494</name>
</gene>
<evidence type="ECO:0000256" key="1">
    <source>
        <dbReference type="ARBA" id="ARBA00006484"/>
    </source>
</evidence>
<evidence type="ECO:0000313" key="4">
    <source>
        <dbReference type="Proteomes" id="UP001065047"/>
    </source>
</evidence>
<dbReference type="PANTHER" id="PTHR44196">
    <property type="entry name" value="DEHYDROGENASE/REDUCTASE SDR FAMILY MEMBER 7B"/>
    <property type="match status" value="1"/>
</dbReference>
<comment type="caution">
    <text evidence="3">The sequence shown here is derived from an EMBL/GenBank/DDBJ whole genome shotgun (WGS) entry which is preliminary data.</text>
</comment>
<keyword evidence="4" id="KW-1185">Reference proteome</keyword>
<evidence type="ECO:0000313" key="3">
    <source>
        <dbReference type="EMBL" id="GBQ83047.1"/>
    </source>
</evidence>
<dbReference type="NCBIfam" id="NF005495">
    <property type="entry name" value="PRK07109.1"/>
    <property type="match status" value="1"/>
</dbReference>
<dbReference type="EMBL" id="BAPF01000036">
    <property type="protein sequence ID" value="GBQ83047.1"/>
    <property type="molecule type" value="Genomic_DNA"/>
</dbReference>
<dbReference type="PRINTS" id="PR00081">
    <property type="entry name" value="GDHRDH"/>
</dbReference>
<keyword evidence="2" id="KW-0560">Oxidoreductase</keyword>
<name>A0ABQ0PW34_9PROT</name>
<sequence>MSMPTQIAVITGAGAGIGRAAARALGRAGFDIALLGRNEDRLKDAAEELAAHSIRTLVIPVDVADADAVEQAAVQIEAELGPITVWANCAGATVVGQVAVLSARDIQRATEVTYLGSVNGTLAALKHMRRRGHGAIINLDLAPSLRGLPLQAAENGARSALRGFCESLRPELLHDADRIRVVMVDLPAINTPRYGWTRNLTGKRLKPVGPVYEPEVAAEAICRAAFTTSRSISIGPSTTLASIWRILGPGCREARMAEHGYKAQLEKTGADSTAADDLFKSAPGAFAAHGAFDEKARRVDSPLSFFVTSSVRAGLFGAALAAGLTGLITHIRNGRR</sequence>
<reference evidence="3" key="1">
    <citation type="submission" date="2013-04" db="EMBL/GenBank/DDBJ databases">
        <title>The genome sequencing project of 58 acetic acid bacteria.</title>
        <authorList>
            <person name="Okamoto-Kainuma A."/>
            <person name="Ishikawa M."/>
            <person name="Umino S."/>
            <person name="Koizumi Y."/>
            <person name="Shiwa Y."/>
            <person name="Yoshikawa H."/>
            <person name="Matsutani M."/>
            <person name="Matsushita K."/>
        </authorList>
    </citation>
    <scope>NUCLEOTIDE SEQUENCE</scope>
    <source>
        <strain evidence="3">DSM 14337</strain>
    </source>
</reference>
<dbReference type="PANTHER" id="PTHR44196:SF1">
    <property type="entry name" value="DEHYDROGENASE_REDUCTASE SDR FAMILY MEMBER 7B"/>
    <property type="match status" value="1"/>
</dbReference>
<dbReference type="Proteomes" id="UP001065047">
    <property type="component" value="Unassembled WGS sequence"/>
</dbReference>
<dbReference type="InterPro" id="IPR036291">
    <property type="entry name" value="NAD(P)-bd_dom_sf"/>
</dbReference>
<evidence type="ECO:0000256" key="2">
    <source>
        <dbReference type="ARBA" id="ARBA00023002"/>
    </source>
</evidence>
<dbReference type="SUPFAM" id="SSF51735">
    <property type="entry name" value="NAD(P)-binding Rossmann-fold domains"/>
    <property type="match status" value="1"/>
</dbReference>
<dbReference type="InterPro" id="IPR002347">
    <property type="entry name" value="SDR_fam"/>
</dbReference>
<accession>A0ABQ0PW34</accession>
<organism evidence="3 4">
    <name type="scientific">Acetobacter malorum DSM 14337</name>
    <dbReference type="NCBI Taxonomy" id="1307910"/>
    <lineage>
        <taxon>Bacteria</taxon>
        <taxon>Pseudomonadati</taxon>
        <taxon>Pseudomonadota</taxon>
        <taxon>Alphaproteobacteria</taxon>
        <taxon>Acetobacterales</taxon>
        <taxon>Acetobacteraceae</taxon>
        <taxon>Acetobacter</taxon>
    </lineage>
</organism>
<protein>
    <submittedName>
        <fullName evidence="3">Oxidoreductase</fullName>
    </submittedName>
</protein>
<comment type="similarity">
    <text evidence="1">Belongs to the short-chain dehydrogenases/reductases (SDR) family.</text>
</comment>
<dbReference type="Gene3D" id="3.40.50.720">
    <property type="entry name" value="NAD(P)-binding Rossmann-like Domain"/>
    <property type="match status" value="1"/>
</dbReference>
<dbReference type="Pfam" id="PF00106">
    <property type="entry name" value="adh_short"/>
    <property type="match status" value="1"/>
</dbReference>
<proteinExistence type="inferred from homology"/>